<evidence type="ECO:0000256" key="1">
    <source>
        <dbReference type="SAM" id="SignalP"/>
    </source>
</evidence>
<name>A0A084B3I7_STACB</name>
<evidence type="ECO:0008006" key="4">
    <source>
        <dbReference type="Google" id="ProtNLM"/>
    </source>
</evidence>
<dbReference type="AlphaFoldDB" id="A0A084B3I7"/>
<accession>A0A084B3I7</accession>
<feature type="chain" id="PRO_5001771366" description="IgA peptidase M64-domain-containing protein" evidence="1">
    <location>
        <begin position="21"/>
        <end position="519"/>
    </location>
</feature>
<dbReference type="Proteomes" id="UP000028045">
    <property type="component" value="Unassembled WGS sequence"/>
</dbReference>
<dbReference type="InterPro" id="IPR024079">
    <property type="entry name" value="MetalloPept_cat_dom_sf"/>
</dbReference>
<reference evidence="2 3" key="1">
    <citation type="journal article" date="2014" name="BMC Genomics">
        <title>Comparative genome sequencing reveals chemotype-specific gene clusters in the toxigenic black mold Stachybotrys.</title>
        <authorList>
            <person name="Semeiks J."/>
            <person name="Borek D."/>
            <person name="Otwinowski Z."/>
            <person name="Grishin N.V."/>
        </authorList>
    </citation>
    <scope>NUCLEOTIDE SEQUENCE [LARGE SCALE GENOMIC DNA]</scope>
    <source>
        <strain evidence="3">CBS 109288 / IBT 7711</strain>
    </source>
</reference>
<gene>
    <name evidence="2" type="ORF">S7711_10337</name>
</gene>
<keyword evidence="1" id="KW-0732">Signal</keyword>
<dbReference type="InterPro" id="IPR019026">
    <property type="entry name" value="Peptidase_M64_IgA"/>
</dbReference>
<feature type="signal peptide" evidence="1">
    <location>
        <begin position="1"/>
        <end position="20"/>
    </location>
</feature>
<evidence type="ECO:0000313" key="3">
    <source>
        <dbReference type="Proteomes" id="UP000028045"/>
    </source>
</evidence>
<evidence type="ECO:0000313" key="2">
    <source>
        <dbReference type="EMBL" id="KEY72116.1"/>
    </source>
</evidence>
<dbReference type="Gene3D" id="3.40.390.10">
    <property type="entry name" value="Collagenase (Catalytic Domain)"/>
    <property type="match status" value="1"/>
</dbReference>
<dbReference type="HOGENOM" id="CLU_030040_0_0_1"/>
<dbReference type="GO" id="GO:0008237">
    <property type="term" value="F:metallopeptidase activity"/>
    <property type="evidence" value="ECO:0007669"/>
    <property type="project" value="InterPro"/>
</dbReference>
<keyword evidence="3" id="KW-1185">Reference proteome</keyword>
<organism evidence="2 3">
    <name type="scientific">Stachybotrys chartarum (strain CBS 109288 / IBT 7711)</name>
    <name type="common">Toxic black mold</name>
    <name type="synonym">Stilbospora chartarum</name>
    <dbReference type="NCBI Taxonomy" id="1280523"/>
    <lineage>
        <taxon>Eukaryota</taxon>
        <taxon>Fungi</taxon>
        <taxon>Dikarya</taxon>
        <taxon>Ascomycota</taxon>
        <taxon>Pezizomycotina</taxon>
        <taxon>Sordariomycetes</taxon>
        <taxon>Hypocreomycetidae</taxon>
        <taxon>Hypocreales</taxon>
        <taxon>Stachybotryaceae</taxon>
        <taxon>Stachybotrys</taxon>
    </lineage>
</organism>
<sequence length="519" mass="57513">MMISATSLLVLAGASRLALGQQCEHQWDGPFADHEVDGVPYLQVRQATAPPPLEIRPLIINGPSENRVDLIFFGDGYTEDEKDKFFEDAMFQATNLTDGQTFADVLPLMNFWAGFSPSAESGIGVGGVARDTVYGLYRDGTELRGVYYAYPQVARAACQSTDATKPGNMYADLYSPGSVVTASPNNGPAVLRHELGHSIIGVGEEYDGGTVYRGVNAARGPGSVPWSQWYTDPAVEPRIQRSNMPIQAYPWTLLNTTSAWSRTFSSAGTYDSHMLQFSVSGVTATTDLRVEIDGRDVGWEYNQIVGMDRWIYNIRFDEALAPGPHNLTFVLLNDEVQGTAQLCNLQILEYGDESEFEFTEGHHSLYPTYSASNATTYRPTDRLCLMRTMHSVDFCDACIEGLWWSLLRPLNLIDGITQRARTDGVTNVTLELLPLAQFRDIPNSAEESYTIQWFDSDGGVLAEWANSTTALISQELGEIEVEVRFSTEQVRLDPQNVTVERETVEVQTCGQRRSEPAKL</sequence>
<proteinExistence type="predicted"/>
<dbReference type="Pfam" id="PF09471">
    <property type="entry name" value="Peptidase_M64"/>
    <property type="match status" value="1"/>
</dbReference>
<protein>
    <recommendedName>
        <fullName evidence="4">IgA peptidase M64-domain-containing protein</fullName>
    </recommendedName>
</protein>
<dbReference type="OrthoDB" id="2961863at2759"/>
<dbReference type="EMBL" id="KL648097">
    <property type="protein sequence ID" value="KEY72116.1"/>
    <property type="molecule type" value="Genomic_DNA"/>
</dbReference>